<sequence>MVVGLLFRHFDAYVTR</sequence>
<name>A0A0B0NGC7_GOSAR</name>
<dbReference type="EMBL" id="KN394685">
    <property type="protein sequence ID" value="KHG10829.1"/>
    <property type="molecule type" value="Genomic_DNA"/>
</dbReference>
<protein>
    <submittedName>
        <fullName evidence="1">Uncharacterized protein</fullName>
    </submittedName>
</protein>
<accession>A0A0B0NGC7</accession>
<proteinExistence type="predicted"/>
<organism evidence="1 2">
    <name type="scientific">Gossypium arboreum</name>
    <name type="common">Tree cotton</name>
    <name type="synonym">Gossypium nanking</name>
    <dbReference type="NCBI Taxonomy" id="29729"/>
    <lineage>
        <taxon>Eukaryota</taxon>
        <taxon>Viridiplantae</taxon>
        <taxon>Streptophyta</taxon>
        <taxon>Embryophyta</taxon>
        <taxon>Tracheophyta</taxon>
        <taxon>Spermatophyta</taxon>
        <taxon>Magnoliopsida</taxon>
        <taxon>eudicotyledons</taxon>
        <taxon>Gunneridae</taxon>
        <taxon>Pentapetalae</taxon>
        <taxon>rosids</taxon>
        <taxon>malvids</taxon>
        <taxon>Malvales</taxon>
        <taxon>Malvaceae</taxon>
        <taxon>Malvoideae</taxon>
        <taxon>Gossypium</taxon>
    </lineage>
</organism>
<reference evidence="2" key="1">
    <citation type="submission" date="2014-09" db="EMBL/GenBank/DDBJ databases">
        <authorList>
            <person name="Mudge J."/>
            <person name="Ramaraj T."/>
            <person name="Lindquist I.E."/>
            <person name="Bharti A.K."/>
            <person name="Sundararajan A."/>
            <person name="Cameron C.T."/>
            <person name="Woodward J.E."/>
            <person name="May G.D."/>
            <person name="Brubaker C."/>
            <person name="Broadhvest J."/>
            <person name="Wilkins T.A."/>
        </authorList>
    </citation>
    <scope>NUCLEOTIDE SEQUENCE</scope>
    <source>
        <strain evidence="2">cv. AKA8401</strain>
    </source>
</reference>
<gene>
    <name evidence="1" type="ORF">F383_11985</name>
</gene>
<evidence type="ECO:0000313" key="2">
    <source>
        <dbReference type="Proteomes" id="UP000032142"/>
    </source>
</evidence>
<dbReference type="AlphaFoldDB" id="A0A0B0NGC7"/>
<evidence type="ECO:0000313" key="1">
    <source>
        <dbReference type="EMBL" id="KHG10829.1"/>
    </source>
</evidence>
<dbReference type="Proteomes" id="UP000032142">
    <property type="component" value="Unassembled WGS sequence"/>
</dbReference>
<keyword evidence="2" id="KW-1185">Reference proteome</keyword>